<dbReference type="AlphaFoldDB" id="A0A2X2VXQ0"/>
<gene>
    <name evidence="6" type="ORF">NCTC13028_02142</name>
</gene>
<dbReference type="NCBIfam" id="NF033517">
    <property type="entry name" value="transpos_IS66"/>
    <property type="match status" value="1"/>
</dbReference>
<feature type="domain" description="Transposase IS66 zinc-finger binding" evidence="3">
    <location>
        <begin position="130"/>
        <end position="173"/>
    </location>
</feature>
<evidence type="ECO:0000259" key="4">
    <source>
        <dbReference type="Pfam" id="PF13007"/>
    </source>
</evidence>
<evidence type="ECO:0000313" key="6">
    <source>
        <dbReference type="EMBL" id="SQB35742.1"/>
    </source>
</evidence>
<dbReference type="InterPro" id="IPR039552">
    <property type="entry name" value="IS66_C"/>
</dbReference>
<accession>A0A2X2VXQ0</accession>
<evidence type="ECO:0000259" key="5">
    <source>
        <dbReference type="Pfam" id="PF13817"/>
    </source>
</evidence>
<dbReference type="InterPro" id="IPR024463">
    <property type="entry name" value="Transposase_TnpC_homeodom"/>
</dbReference>
<feature type="domain" description="Transposase IS66 C-terminal" evidence="5">
    <location>
        <begin position="490"/>
        <end position="530"/>
    </location>
</feature>
<proteinExistence type="predicted"/>
<dbReference type="PANTHER" id="PTHR33678">
    <property type="entry name" value="BLL1576 PROTEIN"/>
    <property type="match status" value="1"/>
</dbReference>
<organism evidence="6 7">
    <name type="scientific">Clostridium cochlearium</name>
    <dbReference type="NCBI Taxonomy" id="1494"/>
    <lineage>
        <taxon>Bacteria</taxon>
        <taxon>Bacillati</taxon>
        <taxon>Bacillota</taxon>
        <taxon>Clostridia</taxon>
        <taxon>Eubacteriales</taxon>
        <taxon>Clostridiaceae</taxon>
        <taxon>Clostridium</taxon>
    </lineage>
</organism>
<evidence type="ECO:0000256" key="1">
    <source>
        <dbReference type="SAM" id="Coils"/>
    </source>
</evidence>
<dbReference type="InterPro" id="IPR004291">
    <property type="entry name" value="Transposase_IS66_central"/>
</dbReference>
<dbReference type="InterPro" id="IPR024474">
    <property type="entry name" value="Znf_dom_IS66"/>
</dbReference>
<dbReference type="Pfam" id="PF13005">
    <property type="entry name" value="zf-IS66"/>
    <property type="match status" value="1"/>
</dbReference>
<dbReference type="RefSeq" id="WP_111921730.1">
    <property type="nucleotide sequence ID" value="NZ_UAWC01000025.1"/>
</dbReference>
<reference evidence="6 7" key="1">
    <citation type="submission" date="2018-06" db="EMBL/GenBank/DDBJ databases">
        <authorList>
            <consortium name="Pathogen Informatics"/>
            <person name="Doyle S."/>
        </authorList>
    </citation>
    <scope>NUCLEOTIDE SEQUENCE [LARGE SCALE GENOMIC DNA]</scope>
    <source>
        <strain evidence="6 7">NCTC13028</strain>
    </source>
</reference>
<feature type="coiled-coil region" evidence="1">
    <location>
        <begin position="11"/>
        <end position="59"/>
    </location>
</feature>
<protein>
    <submittedName>
        <fullName evidence="6">Transposase IS66</fullName>
    </submittedName>
</protein>
<keyword evidence="1" id="KW-0175">Coiled coil</keyword>
<dbReference type="Proteomes" id="UP000250223">
    <property type="component" value="Unassembled WGS sequence"/>
</dbReference>
<dbReference type="InterPro" id="IPR052344">
    <property type="entry name" value="Transposase-related"/>
</dbReference>
<evidence type="ECO:0000313" key="7">
    <source>
        <dbReference type="Proteomes" id="UP000250223"/>
    </source>
</evidence>
<feature type="domain" description="Transposase IS66 central" evidence="2">
    <location>
        <begin position="194"/>
        <end position="483"/>
    </location>
</feature>
<evidence type="ECO:0000259" key="2">
    <source>
        <dbReference type="Pfam" id="PF03050"/>
    </source>
</evidence>
<evidence type="ECO:0000259" key="3">
    <source>
        <dbReference type="Pfam" id="PF13005"/>
    </source>
</evidence>
<dbReference type="Pfam" id="PF13007">
    <property type="entry name" value="LZ_Tnp_IS66"/>
    <property type="match status" value="1"/>
</dbReference>
<dbReference type="Pfam" id="PF03050">
    <property type="entry name" value="DDE_Tnp_IS66"/>
    <property type="match status" value="1"/>
</dbReference>
<name>A0A2X2VXQ0_CLOCO</name>
<dbReference type="EMBL" id="UAWC01000025">
    <property type="protein sequence ID" value="SQB35742.1"/>
    <property type="molecule type" value="Genomic_DNA"/>
</dbReference>
<sequence length="544" mass="62520">MSHEILTNELDENTKALIEKMENEINKKDKELSSKDEEIKKLKNELEFLKGVISNRNRKIFGASSEQVDANQLSLFNEAEKFSDTKVEEPTLEEITYKRAKKSNYTGKKDNLANLKRVVVEHKLEGDDLNCKECGEELTPIGVKSRKEIVKYTPAKLIIEEHVIYSYACKTCERATGESKIVSPEAPKTIFYNSMASNELIAHTLILKYQHAMPLYRQETYFDMMGASLSRQTLCNWTMSAADALEPIYNHMKKELLSRNYINADETTLKVINDNGKDSKTKKYMWLYMSNTKSKPVILYDYQRTRSSSCPKNFLGDFKGFLQTDGYNGYNSVSGATRVYCLAHIRRYFHNIIVDLDEEALKNSRAIIGFNYCEQIYKLEKELRETHSNDENYCDIRFKIRAEKLAPIIDNFINYVEREIKDALPRSPLGKALDYAKKHLPGLKNVLLDGSLEVDNNAAERAIKPFVIGRKNFLFANTAKGATASSNIYSIVETAKANNLVVERYLVYLFDNLSRIDISDSENLENLMPWSNKIPENMKIKDKK</sequence>
<dbReference type="Pfam" id="PF13817">
    <property type="entry name" value="DDE_Tnp_IS66_C"/>
    <property type="match status" value="1"/>
</dbReference>
<feature type="domain" description="Transposase TnpC homeodomain" evidence="4">
    <location>
        <begin position="53"/>
        <end position="120"/>
    </location>
</feature>